<gene>
    <name evidence="2" type="ORF">SAMN05661091_0113</name>
</gene>
<dbReference type="STRING" id="1313296.SAMN05661091_0113"/>
<keyword evidence="3" id="KW-1185">Reference proteome</keyword>
<dbReference type="RefSeq" id="WP_208917212.1">
    <property type="nucleotide sequence ID" value="NZ_LT840184.1"/>
</dbReference>
<name>A0A1X7G7G6_9BACL</name>
<dbReference type="PROSITE" id="PS51186">
    <property type="entry name" value="GNAT"/>
    <property type="match status" value="1"/>
</dbReference>
<accession>A0A1X7G7G6</accession>
<dbReference type="Proteomes" id="UP000192940">
    <property type="component" value="Chromosome I"/>
</dbReference>
<dbReference type="PANTHER" id="PTHR31143">
    <property type="match status" value="1"/>
</dbReference>
<reference evidence="2 3" key="1">
    <citation type="submission" date="2017-04" db="EMBL/GenBank/DDBJ databases">
        <authorList>
            <person name="Afonso C.L."/>
            <person name="Miller P.J."/>
            <person name="Scott M.A."/>
            <person name="Spackman E."/>
            <person name="Goraichik I."/>
            <person name="Dimitrov K.M."/>
            <person name="Suarez D.L."/>
            <person name="Swayne D.E."/>
        </authorList>
    </citation>
    <scope>NUCLEOTIDE SEQUENCE [LARGE SCALE GENOMIC DNA]</scope>
    <source>
        <strain evidence="2 3">N3/975</strain>
    </source>
</reference>
<dbReference type="SUPFAM" id="SSF55729">
    <property type="entry name" value="Acyl-CoA N-acyltransferases (Nat)"/>
    <property type="match status" value="1"/>
</dbReference>
<evidence type="ECO:0000313" key="2">
    <source>
        <dbReference type="EMBL" id="SMF64871.1"/>
    </source>
</evidence>
<feature type="domain" description="N-acetyltransferase" evidence="1">
    <location>
        <begin position="132"/>
        <end position="269"/>
    </location>
</feature>
<proteinExistence type="predicted"/>
<dbReference type="InterPro" id="IPR027365">
    <property type="entry name" value="GNAT_acetyltra_YdfB-like"/>
</dbReference>
<organism evidence="2 3">
    <name type="scientific">Paenibacillus uliginis N3/975</name>
    <dbReference type="NCBI Taxonomy" id="1313296"/>
    <lineage>
        <taxon>Bacteria</taxon>
        <taxon>Bacillati</taxon>
        <taxon>Bacillota</taxon>
        <taxon>Bacilli</taxon>
        <taxon>Bacillales</taxon>
        <taxon>Paenibacillaceae</taxon>
        <taxon>Paenibacillus</taxon>
    </lineage>
</organism>
<dbReference type="GO" id="GO:0016747">
    <property type="term" value="F:acyltransferase activity, transferring groups other than amino-acyl groups"/>
    <property type="evidence" value="ECO:0007669"/>
    <property type="project" value="InterPro"/>
</dbReference>
<evidence type="ECO:0000259" key="1">
    <source>
        <dbReference type="PROSITE" id="PS51186"/>
    </source>
</evidence>
<protein>
    <recommendedName>
        <fullName evidence="1">N-acetyltransferase domain-containing protein</fullName>
    </recommendedName>
</protein>
<dbReference type="Pfam" id="PF00583">
    <property type="entry name" value="Acetyltransf_1"/>
    <property type="match status" value="1"/>
</dbReference>
<sequence length="269" mass="30056">MFEKVDPQYLLEGVDGFIQEEVSYNLFYLITGFEEALTIKSCDSKVLFAQSPRGNPWLWVNRDLPEEERENALKLLIEYLDETPLTGVSSEPRTAEMFANLYGARYHTSIKRRMDMEAYACPQVVKPEGVSGCLRSAQLGDVETVAQYLAGFSEDGYGIVVDPASQMEAAEIMVCKGGLYMWLVDDRPVSMAQIAHRSPRHGRINAVFTPRNERRKGYAGAVVSGLCSILLGEGLVPMLYADMVNPASNRAYQKIGFIQSGQISDIRFE</sequence>
<dbReference type="EMBL" id="LT840184">
    <property type="protein sequence ID" value="SMF64871.1"/>
    <property type="molecule type" value="Genomic_DNA"/>
</dbReference>
<dbReference type="PANTHER" id="PTHR31143:SF2">
    <property type="entry name" value="FR47-LIKE DOMAIN-CONTAINING PROTEIN-RELATED"/>
    <property type="match status" value="1"/>
</dbReference>
<evidence type="ECO:0000313" key="3">
    <source>
        <dbReference type="Proteomes" id="UP000192940"/>
    </source>
</evidence>
<dbReference type="InterPro" id="IPR016181">
    <property type="entry name" value="Acyl_CoA_acyltransferase"/>
</dbReference>
<dbReference type="AlphaFoldDB" id="A0A1X7G7G6"/>
<dbReference type="InterPro" id="IPR000182">
    <property type="entry name" value="GNAT_dom"/>
</dbReference>
<dbReference type="Gene3D" id="3.40.630.30">
    <property type="match status" value="1"/>
</dbReference>